<accession>A0A8G2FFA0</accession>
<comment type="caution">
    <text evidence="2">The sequence shown here is derived from an EMBL/GenBank/DDBJ whole genome shotgun (WGS) entry which is preliminary data.</text>
</comment>
<feature type="compositionally biased region" description="Low complexity" evidence="1">
    <location>
        <begin position="39"/>
        <end position="53"/>
    </location>
</feature>
<sequence>MASPDIVEDQARVAQQQALRVALGQDKETPAVAKGGAGDRPAARAAEPAAEAPPARKRGMFDGLKLGADRDRQAIAPGAFAGVSLPVQPAREAAQAAPASPGVAPNSLNRAVERYARAWTDEARMRAQELPLLEHQKIALRDTGAALDAARPGSVRDLRFALHYDPKTRQAMTDLTGLARSAALVSGMEHEAKLRADPNVRAQRYAANWKGLEAAHNKSHAWDQAPFRDAIAERLQKLATVIQKDGPAQAAMAAQPARLGITAGSLFMQIIQGRNIGQIAARALSQSISADLDIGLSRERSRSAGHDHGMSM</sequence>
<gene>
    <name evidence="2" type="ORF">SAMN05421828_1631</name>
</gene>
<keyword evidence="3" id="KW-1185">Reference proteome</keyword>
<organism evidence="2 3">
    <name type="scientific">Acidiphilium rubrum</name>
    <dbReference type="NCBI Taxonomy" id="526"/>
    <lineage>
        <taxon>Bacteria</taxon>
        <taxon>Pseudomonadati</taxon>
        <taxon>Pseudomonadota</taxon>
        <taxon>Alphaproteobacteria</taxon>
        <taxon>Acetobacterales</taxon>
        <taxon>Acidocellaceae</taxon>
        <taxon>Acidiphilium</taxon>
    </lineage>
</organism>
<feature type="region of interest" description="Disordered" evidence="1">
    <location>
        <begin position="21"/>
        <end position="61"/>
    </location>
</feature>
<evidence type="ECO:0000313" key="2">
    <source>
        <dbReference type="EMBL" id="SIR57786.1"/>
    </source>
</evidence>
<proteinExistence type="predicted"/>
<dbReference type="Proteomes" id="UP000186308">
    <property type="component" value="Unassembled WGS sequence"/>
</dbReference>
<evidence type="ECO:0000313" key="3">
    <source>
        <dbReference type="Proteomes" id="UP000186308"/>
    </source>
</evidence>
<evidence type="ECO:0000256" key="1">
    <source>
        <dbReference type="SAM" id="MobiDB-lite"/>
    </source>
</evidence>
<dbReference type="AlphaFoldDB" id="A0A8G2FFA0"/>
<dbReference type="RefSeq" id="WP_029314445.1">
    <property type="nucleotide sequence ID" value="NZ_FTNE01000063.1"/>
</dbReference>
<reference evidence="2 3" key="1">
    <citation type="submission" date="2017-01" db="EMBL/GenBank/DDBJ databases">
        <authorList>
            <person name="Varghese N."/>
            <person name="Submissions S."/>
        </authorList>
    </citation>
    <scope>NUCLEOTIDE SEQUENCE [LARGE SCALE GENOMIC DNA]</scope>
    <source>
        <strain evidence="2 3">ATCC 35905</strain>
    </source>
</reference>
<name>A0A8G2FFA0_ACIRU</name>
<dbReference type="OrthoDB" id="1826980at2"/>
<protein>
    <submittedName>
        <fullName evidence="2">Uncharacterized protein</fullName>
    </submittedName>
</protein>
<dbReference type="EMBL" id="FTNE01000063">
    <property type="protein sequence ID" value="SIR57786.1"/>
    <property type="molecule type" value="Genomic_DNA"/>
</dbReference>